<dbReference type="InterPro" id="IPR052159">
    <property type="entry name" value="Competence_DNA_uptake"/>
</dbReference>
<dbReference type="GO" id="GO:0005886">
    <property type="term" value="C:plasma membrane"/>
    <property type="evidence" value="ECO:0007669"/>
    <property type="project" value="UniProtKB-SubCell"/>
</dbReference>
<dbReference type="PANTHER" id="PTHR30619">
    <property type="entry name" value="DNA INTERNALIZATION/COMPETENCE PROTEIN COMEC/REC2"/>
    <property type="match status" value="1"/>
</dbReference>
<keyword evidence="2" id="KW-1003">Cell membrane</keyword>
<dbReference type="OrthoDB" id="9761531at2"/>
<feature type="transmembrane region" description="Helical" evidence="6">
    <location>
        <begin position="396"/>
        <end position="414"/>
    </location>
</feature>
<evidence type="ECO:0000259" key="7">
    <source>
        <dbReference type="Pfam" id="PF03772"/>
    </source>
</evidence>
<feature type="transmembrane region" description="Helical" evidence="6">
    <location>
        <begin position="364"/>
        <end position="384"/>
    </location>
</feature>
<dbReference type="Proteomes" id="UP000243900">
    <property type="component" value="Unassembled WGS sequence"/>
</dbReference>
<evidence type="ECO:0000313" key="9">
    <source>
        <dbReference type="EMBL" id="PQA30541.1"/>
    </source>
</evidence>
<protein>
    <submittedName>
        <fullName evidence="9">DNA internalization-related competence protein ComEC/Rec2</fullName>
    </submittedName>
</protein>
<evidence type="ECO:0000256" key="6">
    <source>
        <dbReference type="SAM" id="Phobius"/>
    </source>
</evidence>
<feature type="transmembrane region" description="Helical" evidence="6">
    <location>
        <begin position="300"/>
        <end position="321"/>
    </location>
</feature>
<dbReference type="InterPro" id="IPR004797">
    <property type="entry name" value="Competence_ComEC/Rec2"/>
</dbReference>
<accession>A0A2P6AQG3</accession>
<dbReference type="RefSeq" id="WP_105193378.1">
    <property type="nucleotide sequence ID" value="NZ_PTQZ01000313.1"/>
</dbReference>
<dbReference type="InterPro" id="IPR036866">
    <property type="entry name" value="RibonucZ/Hydroxyglut_hydro"/>
</dbReference>
<evidence type="ECO:0000256" key="3">
    <source>
        <dbReference type="ARBA" id="ARBA00022692"/>
    </source>
</evidence>
<keyword evidence="4 6" id="KW-1133">Transmembrane helix</keyword>
<evidence type="ECO:0000256" key="2">
    <source>
        <dbReference type="ARBA" id="ARBA00022475"/>
    </source>
</evidence>
<feature type="transmembrane region" description="Helical" evidence="6">
    <location>
        <begin position="333"/>
        <end position="352"/>
    </location>
</feature>
<dbReference type="NCBIfam" id="TIGR00361">
    <property type="entry name" value="ComEC_Rec2"/>
    <property type="match status" value="1"/>
</dbReference>
<dbReference type="InterPro" id="IPR004477">
    <property type="entry name" value="ComEC_N"/>
</dbReference>
<evidence type="ECO:0000313" key="10">
    <source>
        <dbReference type="Proteomes" id="UP000243900"/>
    </source>
</evidence>
<dbReference type="Pfam" id="PF03772">
    <property type="entry name" value="Competence"/>
    <property type="match status" value="1"/>
</dbReference>
<keyword evidence="3 6" id="KW-0812">Transmembrane</keyword>
<dbReference type="SUPFAM" id="SSF56281">
    <property type="entry name" value="Metallo-hydrolase/oxidoreductase"/>
    <property type="match status" value="1"/>
</dbReference>
<dbReference type="AlphaFoldDB" id="A0A2P6AQG3"/>
<dbReference type="GO" id="GO:0030420">
    <property type="term" value="P:establishment of competence for transformation"/>
    <property type="evidence" value="ECO:0007669"/>
    <property type="project" value="InterPro"/>
</dbReference>
<reference evidence="10" key="1">
    <citation type="submission" date="2018-02" db="EMBL/GenBank/DDBJ databases">
        <title>Genome sequencing of Solimonas sp. HR-BB.</title>
        <authorList>
            <person name="Lee Y."/>
            <person name="Jeon C.O."/>
        </authorList>
    </citation>
    <scope>NUCLEOTIDE SEQUENCE [LARGE SCALE GENOMIC DNA]</scope>
    <source>
        <strain evidence="10">HR-E</strain>
    </source>
</reference>
<feature type="domain" description="ComEC/Rec2-related protein" evidence="7">
    <location>
        <begin position="145"/>
        <end position="409"/>
    </location>
</feature>
<dbReference type="NCBIfam" id="TIGR00360">
    <property type="entry name" value="ComEC_N-term"/>
    <property type="match status" value="1"/>
</dbReference>
<evidence type="ECO:0000256" key="5">
    <source>
        <dbReference type="ARBA" id="ARBA00023136"/>
    </source>
</evidence>
<feature type="domain" description="DUF4131" evidence="8">
    <location>
        <begin position="11"/>
        <end position="109"/>
    </location>
</feature>
<comment type="subcellular location">
    <subcellularLocation>
        <location evidence="1">Cell membrane</location>
        <topology evidence="1">Multi-pass membrane protein</topology>
    </subcellularLocation>
</comment>
<proteinExistence type="predicted"/>
<sequence>MRDWIPPACEGVTLLAEGVVEGLPEPADPLGVRFRFRPESLSEPDCLPAAGRWQLSWRQDVPLRPGERWRLQVRLKRPQGTQNPGGFDAERWWHQEGVAATGWAASGERLAPAGHSLDDLRWRIRQRLLARFPDRPEAAGTVLALLTGDRVGISPEAWERYSRTGITHLVAISGVHITMVAWLVAWLLRACWVRVPGLALWQPAGRIAGLGGWLAAAGYGALAGMELPTQRTLLMLGVIVLMRWLPGELAGRQILLLALAVVLLVDPLAIHAVGLWLSFAAVALLMAGGLAPGEEGGWRAALRAQWLATWGLMPLSLALFARLSWVSLPVNMIAIPWVTFAVVPLAMLGLLLQPLHAPAGDMAWRMAVWLMAGLDAVLHFAAGLPGAWAEFSLPGATPWWLALALALLLMPRALPGRALAVLPLLAVVWPHPPLAHGQLRLTVLDAGQGLAVHVQTAHHDLLYDTGPALGPRADAGSRVVLPYLRWQRVRRLD</sequence>
<feature type="transmembrane region" description="Helical" evidence="6">
    <location>
        <begin position="169"/>
        <end position="188"/>
    </location>
</feature>
<gene>
    <name evidence="9" type="ORF">C5O18_09455</name>
</gene>
<dbReference type="EMBL" id="PTQZ01000313">
    <property type="protein sequence ID" value="PQA30541.1"/>
    <property type="molecule type" value="Genomic_DNA"/>
</dbReference>
<keyword evidence="5 6" id="KW-0472">Membrane</keyword>
<feature type="transmembrane region" description="Helical" evidence="6">
    <location>
        <begin position="268"/>
        <end position="288"/>
    </location>
</feature>
<organism evidence="9 10">
    <name type="scientific">Amnimonas aquatica</name>
    <dbReference type="NCBI Taxonomy" id="2094561"/>
    <lineage>
        <taxon>Bacteria</taxon>
        <taxon>Pseudomonadati</taxon>
        <taxon>Pseudomonadota</taxon>
        <taxon>Gammaproteobacteria</taxon>
        <taxon>Moraxellales</taxon>
        <taxon>Moraxellaceae</taxon>
        <taxon>Amnimonas</taxon>
    </lineage>
</organism>
<dbReference type="InterPro" id="IPR025405">
    <property type="entry name" value="DUF4131"/>
</dbReference>
<evidence type="ECO:0000256" key="1">
    <source>
        <dbReference type="ARBA" id="ARBA00004651"/>
    </source>
</evidence>
<feature type="transmembrane region" description="Helical" evidence="6">
    <location>
        <begin position="234"/>
        <end position="262"/>
    </location>
</feature>
<keyword evidence="10" id="KW-1185">Reference proteome</keyword>
<dbReference type="Pfam" id="PF13567">
    <property type="entry name" value="DUF4131"/>
    <property type="match status" value="1"/>
</dbReference>
<feature type="non-terminal residue" evidence="9">
    <location>
        <position position="493"/>
    </location>
</feature>
<comment type="caution">
    <text evidence="9">The sequence shown here is derived from an EMBL/GenBank/DDBJ whole genome shotgun (WGS) entry which is preliminary data.</text>
</comment>
<evidence type="ECO:0000256" key="4">
    <source>
        <dbReference type="ARBA" id="ARBA00022989"/>
    </source>
</evidence>
<name>A0A2P6AQG3_9GAMM</name>
<evidence type="ECO:0000259" key="8">
    <source>
        <dbReference type="Pfam" id="PF13567"/>
    </source>
</evidence>
<feature type="transmembrane region" description="Helical" evidence="6">
    <location>
        <begin position="200"/>
        <end position="222"/>
    </location>
</feature>
<dbReference type="PANTHER" id="PTHR30619:SF1">
    <property type="entry name" value="RECOMBINATION PROTEIN 2"/>
    <property type="match status" value="1"/>
</dbReference>